<protein>
    <recommendedName>
        <fullName evidence="7 10">Peroxisomal membrane protein PEX14</fullName>
    </recommendedName>
    <alternativeName>
        <fullName evidence="8 10">Peroxin-14</fullName>
    </alternativeName>
</protein>
<dbReference type="Gene3D" id="1.10.10.10">
    <property type="entry name" value="Winged helix-like DNA-binding domain superfamily/Winged helix DNA-binding domain"/>
    <property type="match status" value="1"/>
</dbReference>
<dbReference type="Pfam" id="PF04695">
    <property type="entry name" value="Pex14_N"/>
    <property type="match status" value="1"/>
</dbReference>
<evidence type="ECO:0000256" key="9">
    <source>
        <dbReference type="ARBA" id="ARBA00046271"/>
    </source>
</evidence>
<evidence type="ECO:0000256" key="5">
    <source>
        <dbReference type="ARBA" id="ARBA00023136"/>
    </source>
</evidence>
<evidence type="ECO:0000259" key="12">
    <source>
        <dbReference type="Pfam" id="PF04695"/>
    </source>
</evidence>
<gene>
    <name evidence="13" type="primary">Pex14</name>
    <name evidence="13" type="ORF">A0J61_04787</name>
</gene>
<keyword evidence="2 10" id="KW-0813">Transport</keyword>
<reference evidence="13 14" key="1">
    <citation type="submission" date="2016-03" db="EMBL/GenBank/DDBJ databases">
        <title>Choanephora cucurbitarum.</title>
        <authorList>
            <person name="Min B."/>
            <person name="Park H."/>
            <person name="Park J.-H."/>
            <person name="Shin H.-D."/>
            <person name="Choi I.-G."/>
        </authorList>
    </citation>
    <scope>NUCLEOTIDE SEQUENCE [LARGE SCALE GENOMIC DNA]</scope>
    <source>
        <strain evidence="13 14">KUS-F28377</strain>
    </source>
</reference>
<feature type="transmembrane region" description="Helical" evidence="11">
    <location>
        <begin position="96"/>
        <end position="118"/>
    </location>
</feature>
<evidence type="ECO:0000256" key="7">
    <source>
        <dbReference type="ARBA" id="ARBA00029502"/>
    </source>
</evidence>
<keyword evidence="3 10" id="KW-0653">Protein transport</keyword>
<dbReference type="InterPro" id="IPR006785">
    <property type="entry name" value="Pex14_N"/>
</dbReference>
<name>A0A1C7NDK6_9FUNG</name>
<evidence type="ECO:0000313" key="14">
    <source>
        <dbReference type="Proteomes" id="UP000093000"/>
    </source>
</evidence>
<keyword evidence="6 10" id="KW-0576">Peroxisome</keyword>
<comment type="similarity">
    <text evidence="1 10">Belongs to the peroxin-14 family.</text>
</comment>
<dbReference type="OrthoDB" id="441517at2759"/>
<keyword evidence="5 10" id="KW-0472">Membrane</keyword>
<dbReference type="EMBL" id="LUGH01000242">
    <property type="protein sequence ID" value="OBZ87148.1"/>
    <property type="molecule type" value="Genomic_DNA"/>
</dbReference>
<keyword evidence="11" id="KW-1133">Transmembrane helix</keyword>
<dbReference type="InterPro" id="IPR036388">
    <property type="entry name" value="WH-like_DNA-bd_sf"/>
</dbReference>
<dbReference type="STRING" id="101091.A0A1C7NDK6"/>
<comment type="subcellular location">
    <subcellularLocation>
        <location evidence="9 10">Peroxisome membrane</location>
    </subcellularLocation>
</comment>
<evidence type="ECO:0000256" key="4">
    <source>
        <dbReference type="ARBA" id="ARBA00023010"/>
    </source>
</evidence>
<comment type="function">
    <text evidence="10">Component of the PEX13-PEX14 docking complex, a translocon channel that specifically mediates the import of peroxisomal cargo proteins bound to PEX5 receptor. The PEX13-PEX14 docking complex forms a large import pore which can be opened to a diameter of about 9 nm. Mechanistically, PEX5 receptor along with cargo proteins associates with the PEX14 subunit of the PEX13-PEX14 docking complex in the cytosol, leading to the insertion of the receptor into the organelle membrane with the concomitant translocation of the cargo into the peroxisome matrix.</text>
</comment>
<evidence type="ECO:0000256" key="10">
    <source>
        <dbReference type="RuleBase" id="RU367032"/>
    </source>
</evidence>
<evidence type="ECO:0000256" key="3">
    <source>
        <dbReference type="ARBA" id="ARBA00022927"/>
    </source>
</evidence>
<organism evidence="13 14">
    <name type="scientific">Choanephora cucurbitarum</name>
    <dbReference type="NCBI Taxonomy" id="101091"/>
    <lineage>
        <taxon>Eukaryota</taxon>
        <taxon>Fungi</taxon>
        <taxon>Fungi incertae sedis</taxon>
        <taxon>Mucoromycota</taxon>
        <taxon>Mucoromycotina</taxon>
        <taxon>Mucoromycetes</taxon>
        <taxon>Mucorales</taxon>
        <taxon>Mucorineae</taxon>
        <taxon>Choanephoraceae</taxon>
        <taxon>Choanephoroideae</taxon>
        <taxon>Choanephora</taxon>
    </lineage>
</organism>
<evidence type="ECO:0000256" key="8">
    <source>
        <dbReference type="ARBA" id="ARBA00029691"/>
    </source>
</evidence>
<evidence type="ECO:0000256" key="2">
    <source>
        <dbReference type="ARBA" id="ARBA00022448"/>
    </source>
</evidence>
<evidence type="ECO:0000256" key="1">
    <source>
        <dbReference type="ARBA" id="ARBA00005443"/>
    </source>
</evidence>
<dbReference type="PANTHER" id="PTHR23058:SF0">
    <property type="entry name" value="PEROXISOMAL MEMBRANE PROTEIN PEX14"/>
    <property type="match status" value="1"/>
</dbReference>
<evidence type="ECO:0000256" key="11">
    <source>
        <dbReference type="SAM" id="Phobius"/>
    </source>
</evidence>
<dbReference type="InParanoid" id="A0A1C7NDK6"/>
<dbReference type="AlphaFoldDB" id="A0A1C7NDK6"/>
<dbReference type="GO" id="GO:0005778">
    <property type="term" value="C:peroxisomal membrane"/>
    <property type="evidence" value="ECO:0007669"/>
    <property type="project" value="UniProtKB-SubCell"/>
</dbReference>
<dbReference type="Proteomes" id="UP000093000">
    <property type="component" value="Unassembled WGS sequence"/>
</dbReference>
<feature type="domain" description="Peroxisome membrane anchor protein Pex14p N-terminal" evidence="12">
    <location>
        <begin position="7"/>
        <end position="51"/>
    </location>
</feature>
<dbReference type="GO" id="GO:0016560">
    <property type="term" value="P:protein import into peroxisome matrix, docking"/>
    <property type="evidence" value="ECO:0007669"/>
    <property type="project" value="UniProtKB-UniRule"/>
</dbReference>
<dbReference type="GO" id="GO:1990429">
    <property type="term" value="C:peroxisomal importomer complex"/>
    <property type="evidence" value="ECO:0007669"/>
    <property type="project" value="TreeGrafter"/>
</dbReference>
<dbReference type="GO" id="GO:0005102">
    <property type="term" value="F:signaling receptor binding"/>
    <property type="evidence" value="ECO:0007669"/>
    <property type="project" value="TreeGrafter"/>
</dbReference>
<keyword evidence="14" id="KW-1185">Reference proteome</keyword>
<dbReference type="PANTHER" id="PTHR23058">
    <property type="entry name" value="PEROXISOMAL MEMBRANE PROTEIN PEX14"/>
    <property type="match status" value="1"/>
</dbReference>
<sequence length="267" mass="29917">MSDHSTDRQDLIKSAVSFLSSPNVQSADKEKKIAFLQKKGLTQAEIDEAFKQTNTNETKPTPSLPVLPSRTHYPQYTPPQIVYYPQPANTLPAEKVFAIAVIAGMSAFGLTASILGILRRLILPIFNRIAAYQRTRYQQRKEIADKLSKALRSFDTENDDLDALIDQGDEKTTCDALVKHQHQLQLKLDQLIQTAKGSLQQHLYDPIRTPLTDLKSTLMSLDPHYGSTTYSGYYTRQTPSNPVVSGLKSDIRSLKAVLLNRRNFPGT</sequence>
<comment type="caution">
    <text evidence="13">The sequence shown here is derived from an EMBL/GenBank/DDBJ whole genome shotgun (WGS) entry which is preliminary data.</text>
</comment>
<dbReference type="InterPro" id="IPR025655">
    <property type="entry name" value="PEX14"/>
</dbReference>
<evidence type="ECO:0000313" key="13">
    <source>
        <dbReference type="EMBL" id="OBZ87148.1"/>
    </source>
</evidence>
<evidence type="ECO:0000256" key="6">
    <source>
        <dbReference type="ARBA" id="ARBA00023140"/>
    </source>
</evidence>
<keyword evidence="11" id="KW-0812">Transmembrane</keyword>
<keyword evidence="4" id="KW-0811">Translocation</keyword>
<proteinExistence type="inferred from homology"/>
<accession>A0A1C7NDK6</accession>